<sequence>MAAEKPDVEKSSVQLSDSVSEINLFTLHEERAGRLVVDPEEAKVEFGEAVASKLKLSRDGTKILWPQPTDSPNDPQNWSDRRKALHLLIITLAAIVPDFDSGIGIASLFQLAEEYNTTTEVINNLTSKFVIAVIVPIKS</sequence>
<dbReference type="EMBL" id="JBANRG010000032">
    <property type="protein sequence ID" value="KAK7451022.1"/>
    <property type="molecule type" value="Genomic_DNA"/>
</dbReference>
<accession>A0ABR1J4Z3</accession>
<proteinExistence type="predicted"/>
<gene>
    <name evidence="1" type="ORF">VKT23_012698</name>
</gene>
<keyword evidence="2" id="KW-1185">Reference proteome</keyword>
<comment type="caution">
    <text evidence="1">The sequence shown here is derived from an EMBL/GenBank/DDBJ whole genome shotgun (WGS) entry which is preliminary data.</text>
</comment>
<evidence type="ECO:0000313" key="1">
    <source>
        <dbReference type="EMBL" id="KAK7451022.1"/>
    </source>
</evidence>
<protein>
    <submittedName>
        <fullName evidence="1">Uncharacterized protein</fullName>
    </submittedName>
</protein>
<name>A0ABR1J4Z3_9AGAR</name>
<dbReference type="Proteomes" id="UP001498398">
    <property type="component" value="Unassembled WGS sequence"/>
</dbReference>
<reference evidence="1 2" key="1">
    <citation type="submission" date="2024-01" db="EMBL/GenBank/DDBJ databases">
        <title>A draft genome for the cacao thread blight pathogen Marasmiellus scandens.</title>
        <authorList>
            <person name="Baruah I.K."/>
            <person name="Leung J."/>
            <person name="Bukari Y."/>
            <person name="Amoako-Attah I."/>
            <person name="Meinhardt L.W."/>
            <person name="Bailey B.A."/>
            <person name="Cohen S.P."/>
        </authorList>
    </citation>
    <scope>NUCLEOTIDE SEQUENCE [LARGE SCALE GENOMIC DNA]</scope>
    <source>
        <strain evidence="1 2">GH-19</strain>
    </source>
</reference>
<evidence type="ECO:0000313" key="2">
    <source>
        <dbReference type="Proteomes" id="UP001498398"/>
    </source>
</evidence>
<organism evidence="1 2">
    <name type="scientific">Marasmiellus scandens</name>
    <dbReference type="NCBI Taxonomy" id="2682957"/>
    <lineage>
        <taxon>Eukaryota</taxon>
        <taxon>Fungi</taxon>
        <taxon>Dikarya</taxon>
        <taxon>Basidiomycota</taxon>
        <taxon>Agaricomycotina</taxon>
        <taxon>Agaricomycetes</taxon>
        <taxon>Agaricomycetidae</taxon>
        <taxon>Agaricales</taxon>
        <taxon>Marasmiineae</taxon>
        <taxon>Omphalotaceae</taxon>
        <taxon>Marasmiellus</taxon>
    </lineage>
</organism>